<feature type="signal peptide" evidence="2">
    <location>
        <begin position="1"/>
        <end position="20"/>
    </location>
</feature>
<gene>
    <name evidence="3" type="ORF">C2G38_492087</name>
</gene>
<evidence type="ECO:0000256" key="1">
    <source>
        <dbReference type="SAM" id="MobiDB-lite"/>
    </source>
</evidence>
<keyword evidence="2" id="KW-0732">Signal</keyword>
<proteinExistence type="predicted"/>
<feature type="region of interest" description="Disordered" evidence="1">
    <location>
        <begin position="100"/>
        <end position="139"/>
    </location>
</feature>
<feature type="compositionally biased region" description="Pro residues" evidence="1">
    <location>
        <begin position="107"/>
        <end position="135"/>
    </location>
</feature>
<dbReference type="AlphaFoldDB" id="A0A397U8S6"/>
<accession>A0A397U8S6</accession>
<keyword evidence="4" id="KW-1185">Reference proteome</keyword>
<sequence length="238" mass="26868">MIKNFSLVFILLVMFSMAKANDNWDSCITDRINATVIIGYMSNPEGSNPAYKFPVPSGQKQFEMEVDLATHSSVFQNHVITIRLSDLGEDIGCVKFRRNAFTTQTPPTQPPTPTLTPTPPPPHPTPTPPPPPPPPRQDHTFWIQNKLVRGTISQVAARYDDKGDWNWWTRPGAFAYGSKTAHKGYSLGIPASVSSYWMVFGVVESTEQDKWRGPFDNTQDYCYHYHGSEDDWDVYPCP</sequence>
<dbReference type="Proteomes" id="UP000266673">
    <property type="component" value="Unassembled WGS sequence"/>
</dbReference>
<evidence type="ECO:0000256" key="2">
    <source>
        <dbReference type="SAM" id="SignalP"/>
    </source>
</evidence>
<name>A0A397U8S6_9GLOM</name>
<feature type="chain" id="PRO_5017438211" evidence="2">
    <location>
        <begin position="21"/>
        <end position="238"/>
    </location>
</feature>
<organism evidence="3 4">
    <name type="scientific">Gigaspora rosea</name>
    <dbReference type="NCBI Taxonomy" id="44941"/>
    <lineage>
        <taxon>Eukaryota</taxon>
        <taxon>Fungi</taxon>
        <taxon>Fungi incertae sedis</taxon>
        <taxon>Mucoromycota</taxon>
        <taxon>Glomeromycotina</taxon>
        <taxon>Glomeromycetes</taxon>
        <taxon>Diversisporales</taxon>
        <taxon>Gigasporaceae</taxon>
        <taxon>Gigaspora</taxon>
    </lineage>
</organism>
<evidence type="ECO:0000313" key="3">
    <source>
        <dbReference type="EMBL" id="RIB06705.1"/>
    </source>
</evidence>
<dbReference type="EMBL" id="QKWP01001772">
    <property type="protein sequence ID" value="RIB06705.1"/>
    <property type="molecule type" value="Genomic_DNA"/>
</dbReference>
<dbReference type="OrthoDB" id="2490746at2759"/>
<comment type="caution">
    <text evidence="3">The sequence shown here is derived from an EMBL/GenBank/DDBJ whole genome shotgun (WGS) entry which is preliminary data.</text>
</comment>
<reference evidence="3 4" key="1">
    <citation type="submission" date="2018-06" db="EMBL/GenBank/DDBJ databases">
        <title>Comparative genomics reveals the genomic features of Rhizophagus irregularis, R. cerebriforme, R. diaphanum and Gigaspora rosea, and their symbiotic lifestyle signature.</title>
        <authorList>
            <person name="Morin E."/>
            <person name="San Clemente H."/>
            <person name="Chen E.C.H."/>
            <person name="De La Providencia I."/>
            <person name="Hainaut M."/>
            <person name="Kuo A."/>
            <person name="Kohler A."/>
            <person name="Murat C."/>
            <person name="Tang N."/>
            <person name="Roy S."/>
            <person name="Loubradou J."/>
            <person name="Henrissat B."/>
            <person name="Grigoriev I.V."/>
            <person name="Corradi N."/>
            <person name="Roux C."/>
            <person name="Martin F.M."/>
        </authorList>
    </citation>
    <scope>NUCLEOTIDE SEQUENCE [LARGE SCALE GENOMIC DNA]</scope>
    <source>
        <strain evidence="3 4">DAOM 194757</strain>
    </source>
</reference>
<evidence type="ECO:0000313" key="4">
    <source>
        <dbReference type="Proteomes" id="UP000266673"/>
    </source>
</evidence>
<protein>
    <submittedName>
        <fullName evidence="3">Uncharacterized protein</fullName>
    </submittedName>
</protein>